<organism evidence="2">
    <name type="scientific">uncultured marine crenarchaeote HF4000_APKG2O16</name>
    <dbReference type="NCBI Taxonomy" id="455582"/>
    <lineage>
        <taxon>Archaea</taxon>
        <taxon>Nitrososphaerota</taxon>
        <taxon>Nitrososphaeria</taxon>
        <taxon>Nitrosopumilales</taxon>
        <taxon>environmental samples</taxon>
    </lineage>
</organism>
<protein>
    <submittedName>
        <fullName evidence="2">Uncharacterized protein</fullName>
    </submittedName>
</protein>
<reference evidence="2" key="1">
    <citation type="journal article" date="2008" name="ISME J.">
        <title>Genomic patterns of recombination, clonal divergence and environment in marine microbial populations.</title>
        <authorList>
            <person name="Konstantinidis K.T."/>
            <person name="Delong E.F."/>
        </authorList>
    </citation>
    <scope>NUCLEOTIDE SEQUENCE</scope>
</reference>
<evidence type="ECO:0000313" key="2">
    <source>
        <dbReference type="EMBL" id="ABZ08378.1"/>
    </source>
</evidence>
<proteinExistence type="predicted"/>
<keyword evidence="1" id="KW-1133">Transmembrane helix</keyword>
<dbReference type="AlphaFoldDB" id="B3T719"/>
<evidence type="ECO:0000256" key="1">
    <source>
        <dbReference type="SAM" id="Phobius"/>
    </source>
</evidence>
<keyword evidence="1" id="KW-0812">Transmembrane</keyword>
<keyword evidence="1" id="KW-0472">Membrane</keyword>
<sequence length="56" mass="6524">MQVSFLSSLDNLIVMAKLPLNFPLKWIIIAVCLIFSGLFFTNEKIMTAWGKFWLWS</sequence>
<accession>B3T719</accession>
<name>B3T719_9ARCH</name>
<gene>
    <name evidence="2" type="ORF">ALOHA_HF4000APKG2O16ctg10g24</name>
</gene>
<dbReference type="EMBL" id="EU016627">
    <property type="protein sequence ID" value="ABZ08378.1"/>
    <property type="molecule type" value="Genomic_DNA"/>
</dbReference>
<feature type="transmembrane region" description="Helical" evidence="1">
    <location>
        <begin position="20"/>
        <end position="41"/>
    </location>
</feature>